<accession>A0A6J5QZ13</accession>
<proteinExistence type="predicted"/>
<sequence>MKVDHEKGYCWVITEIYRDANDPFPAVCDAAYEFRSDRGVNKDFWVENCVTSSYGRSAGLLLGSEKRSTKQDMEKVARIENDLASERIANAPLAINNTWDEFVGKEPTLEPVSLEEAAQLVQQTFGESEPIPTCSHGVRTIKSGVSASGKAWQGAMCEVRGASKGDRCPAIWYVMSKTTGKWRLPEGVE</sequence>
<name>A0A6J5QZ13_9CAUD</name>
<organism evidence="1">
    <name type="scientific">uncultured Caudovirales phage</name>
    <dbReference type="NCBI Taxonomy" id="2100421"/>
    <lineage>
        <taxon>Viruses</taxon>
        <taxon>Duplodnaviria</taxon>
        <taxon>Heunggongvirae</taxon>
        <taxon>Uroviricota</taxon>
        <taxon>Caudoviricetes</taxon>
        <taxon>Peduoviridae</taxon>
        <taxon>Maltschvirus</taxon>
        <taxon>Maltschvirus maltsch</taxon>
    </lineage>
</organism>
<gene>
    <name evidence="1" type="ORF">UFOVP1144_17</name>
</gene>
<protein>
    <submittedName>
        <fullName evidence="1">Uncharacterized protein</fullName>
    </submittedName>
</protein>
<dbReference type="EMBL" id="LR797094">
    <property type="protein sequence ID" value="CAB4186398.1"/>
    <property type="molecule type" value="Genomic_DNA"/>
</dbReference>
<evidence type="ECO:0000313" key="1">
    <source>
        <dbReference type="EMBL" id="CAB4186398.1"/>
    </source>
</evidence>
<reference evidence="1" key="1">
    <citation type="submission" date="2020-05" db="EMBL/GenBank/DDBJ databases">
        <authorList>
            <person name="Chiriac C."/>
            <person name="Salcher M."/>
            <person name="Ghai R."/>
            <person name="Kavagutti S V."/>
        </authorList>
    </citation>
    <scope>NUCLEOTIDE SEQUENCE</scope>
</reference>